<dbReference type="Proteomes" id="UP001487296">
    <property type="component" value="Unassembled WGS sequence"/>
</dbReference>
<dbReference type="SUPFAM" id="SSF55909">
    <property type="entry name" value="Pentein"/>
    <property type="match status" value="1"/>
</dbReference>
<dbReference type="EMBL" id="JBBNFP010000139">
    <property type="protein sequence ID" value="MEQ2487921.1"/>
    <property type="molecule type" value="Genomic_DNA"/>
</dbReference>
<dbReference type="Pfam" id="PF04371">
    <property type="entry name" value="PAD_porph"/>
    <property type="match status" value="1"/>
</dbReference>
<dbReference type="InterPro" id="IPR007466">
    <property type="entry name" value="Peptidyl-Arg-deiminase_porph"/>
</dbReference>
<keyword evidence="1" id="KW-0378">Hydrolase</keyword>
<evidence type="ECO:0000256" key="1">
    <source>
        <dbReference type="ARBA" id="ARBA00022801"/>
    </source>
</evidence>
<accession>A0ABV1FU20</accession>
<sequence length="174" mass="19919">MIENEGLSKKEIESKIRDSFKPKECNSTIDEITIVWLPWDKKDVCGHTDGILRFVGAQKDGKPVVLTNLSVYDDGIAAQMRNILMEHFYVIELNLSEYNELSWAYINALQTRDVIIVPGIGNTKLDNEAMGQFIALYPDYRGRIFQVQMKEIIEKWGGALNCSTWTISEDKKLQ</sequence>
<name>A0ABV1FU20_9BACT</name>
<evidence type="ECO:0000313" key="2">
    <source>
        <dbReference type="EMBL" id="MEQ2487921.1"/>
    </source>
</evidence>
<protein>
    <submittedName>
        <fullName evidence="2">Agmatine deiminase family protein</fullName>
    </submittedName>
</protein>
<proteinExistence type="predicted"/>
<dbReference type="RefSeq" id="WP_252345014.1">
    <property type="nucleotide sequence ID" value="NZ_JAHKBE010000143.1"/>
</dbReference>
<dbReference type="Gene3D" id="3.75.10.10">
    <property type="entry name" value="L-arginine/glycine Amidinotransferase, Chain A"/>
    <property type="match status" value="1"/>
</dbReference>
<gene>
    <name evidence="2" type="ORF">AAAT34_12850</name>
</gene>
<comment type="caution">
    <text evidence="2">The sequence shown here is derived from an EMBL/GenBank/DDBJ whole genome shotgun (WGS) entry which is preliminary data.</text>
</comment>
<reference evidence="2 3" key="1">
    <citation type="submission" date="2024-04" db="EMBL/GenBank/DDBJ databases">
        <title>Human intestinal bacterial collection.</title>
        <authorList>
            <person name="Pauvert C."/>
            <person name="Hitch T.C.A."/>
            <person name="Clavel T."/>
        </authorList>
    </citation>
    <scope>NUCLEOTIDE SEQUENCE [LARGE SCALE GENOMIC DNA]</scope>
    <source>
        <strain evidence="2 3">CLA-AA-H145</strain>
    </source>
</reference>
<evidence type="ECO:0000313" key="3">
    <source>
        <dbReference type="Proteomes" id="UP001487296"/>
    </source>
</evidence>
<organism evidence="2 3">
    <name type="scientific">Hallella faecis</name>
    <dbReference type="NCBI Taxonomy" id="2841596"/>
    <lineage>
        <taxon>Bacteria</taxon>
        <taxon>Pseudomonadati</taxon>
        <taxon>Bacteroidota</taxon>
        <taxon>Bacteroidia</taxon>
        <taxon>Bacteroidales</taxon>
        <taxon>Prevotellaceae</taxon>
        <taxon>Hallella</taxon>
    </lineage>
</organism>
<keyword evidence="3" id="KW-1185">Reference proteome</keyword>